<evidence type="ECO:0000256" key="2">
    <source>
        <dbReference type="ARBA" id="ARBA00015816"/>
    </source>
</evidence>
<keyword evidence="5" id="KW-0408">Iron</keyword>
<evidence type="ECO:0000256" key="3">
    <source>
        <dbReference type="ARBA" id="ARBA00022714"/>
    </source>
</evidence>
<dbReference type="PANTHER" id="PTHR10134">
    <property type="entry name" value="CYTOCHROME B-C1 COMPLEX SUBUNIT RIESKE, MITOCHONDRIAL"/>
    <property type="match status" value="1"/>
</dbReference>
<accession>A0ABP9PNT6</accession>
<evidence type="ECO:0000256" key="5">
    <source>
        <dbReference type="ARBA" id="ARBA00023004"/>
    </source>
</evidence>
<evidence type="ECO:0000256" key="9">
    <source>
        <dbReference type="ARBA" id="ARBA00034078"/>
    </source>
</evidence>
<dbReference type="Proteomes" id="UP001500221">
    <property type="component" value="Unassembled WGS sequence"/>
</dbReference>
<evidence type="ECO:0000256" key="6">
    <source>
        <dbReference type="ARBA" id="ARBA00023014"/>
    </source>
</evidence>
<proteinExistence type="predicted"/>
<dbReference type="CDD" id="cd03467">
    <property type="entry name" value="Rieske"/>
    <property type="match status" value="1"/>
</dbReference>
<comment type="caution">
    <text evidence="11">The sequence shown here is derived from an EMBL/GenBank/DDBJ whole genome shotgun (WGS) entry which is preliminary data.</text>
</comment>
<dbReference type="InterPro" id="IPR005805">
    <property type="entry name" value="Rieske_Fe-S_prot_C"/>
</dbReference>
<dbReference type="Gene3D" id="2.102.10.10">
    <property type="entry name" value="Rieske [2Fe-2S] iron-sulphur domain"/>
    <property type="match status" value="1"/>
</dbReference>
<dbReference type="PROSITE" id="PS51296">
    <property type="entry name" value="RIESKE"/>
    <property type="match status" value="1"/>
</dbReference>
<dbReference type="InterPro" id="IPR014349">
    <property type="entry name" value="Rieske_Fe-S_prot"/>
</dbReference>
<evidence type="ECO:0000256" key="7">
    <source>
        <dbReference type="ARBA" id="ARBA00023157"/>
    </source>
</evidence>
<keyword evidence="4" id="KW-0479">Metal-binding</keyword>
<evidence type="ECO:0000256" key="8">
    <source>
        <dbReference type="ARBA" id="ARBA00029586"/>
    </source>
</evidence>
<gene>
    <name evidence="11" type="ORF">GCM10023340_25110</name>
</gene>
<evidence type="ECO:0000256" key="4">
    <source>
        <dbReference type="ARBA" id="ARBA00022723"/>
    </source>
</evidence>
<evidence type="ECO:0000259" key="10">
    <source>
        <dbReference type="PROSITE" id="PS51296"/>
    </source>
</evidence>
<evidence type="ECO:0000313" key="11">
    <source>
        <dbReference type="EMBL" id="GAA5149580.1"/>
    </source>
</evidence>
<dbReference type="InterPro" id="IPR017941">
    <property type="entry name" value="Rieske_2Fe-2S"/>
</dbReference>
<organism evidence="11 12">
    <name type="scientific">Nocardioides marinquilinus</name>
    <dbReference type="NCBI Taxonomy" id="1210400"/>
    <lineage>
        <taxon>Bacteria</taxon>
        <taxon>Bacillati</taxon>
        <taxon>Actinomycetota</taxon>
        <taxon>Actinomycetes</taxon>
        <taxon>Propionibacteriales</taxon>
        <taxon>Nocardioidaceae</taxon>
        <taxon>Nocardioides</taxon>
    </lineage>
</organism>
<feature type="domain" description="Rieske" evidence="10">
    <location>
        <begin position="1"/>
        <end position="91"/>
    </location>
</feature>
<keyword evidence="12" id="KW-1185">Reference proteome</keyword>
<name>A0ABP9PNT6_9ACTN</name>
<reference evidence="12" key="1">
    <citation type="journal article" date="2019" name="Int. J. Syst. Evol. Microbiol.">
        <title>The Global Catalogue of Microorganisms (GCM) 10K type strain sequencing project: providing services to taxonomists for standard genome sequencing and annotation.</title>
        <authorList>
            <consortium name="The Broad Institute Genomics Platform"/>
            <consortium name="The Broad Institute Genome Sequencing Center for Infectious Disease"/>
            <person name="Wu L."/>
            <person name="Ma J."/>
        </authorList>
    </citation>
    <scope>NUCLEOTIDE SEQUENCE [LARGE SCALE GENOMIC DNA]</scope>
    <source>
        <strain evidence="12">JCM 18459</strain>
    </source>
</reference>
<keyword evidence="7" id="KW-1015">Disulfide bond</keyword>
<protein>
    <recommendedName>
        <fullName evidence="2">Cytochrome bc1 complex Rieske iron-sulfur subunit</fullName>
    </recommendedName>
    <alternativeName>
        <fullName evidence="8">Cytochrome bc1 reductase complex subunit QcrA</fullName>
    </alternativeName>
</protein>
<sequence length="92" mass="9268">MVSTADVPVGSGVIIASDRVVVTQPTEGDVHVFTTTCTHSGCAVTQISADGIVCPCHGSVFDITTGDVLGGPAPSPLPTIDFEVDGDQVVLS</sequence>
<keyword evidence="3" id="KW-0001">2Fe-2S</keyword>
<dbReference type="InterPro" id="IPR036922">
    <property type="entry name" value="Rieske_2Fe-2S_sf"/>
</dbReference>
<comment type="function">
    <text evidence="1">Iron-sulfur subunit of the cytochrome bc1 complex, an essential component of the respiratory electron transport chain required for ATP synthesis. The bc1 complex catalyzes the oxidation of menaquinol and the reduction of cytochrome c in the respiratory chain. The bc1 complex operates through a Q-cycle mechanism that couples electron transfer to generation of the proton gradient that drives ATP synthesis.</text>
</comment>
<comment type="cofactor">
    <cofactor evidence="9">
        <name>[2Fe-2S] cluster</name>
        <dbReference type="ChEBI" id="CHEBI:190135"/>
    </cofactor>
</comment>
<keyword evidence="6" id="KW-0411">Iron-sulfur</keyword>
<dbReference type="SUPFAM" id="SSF50022">
    <property type="entry name" value="ISP domain"/>
    <property type="match status" value="1"/>
</dbReference>
<dbReference type="PRINTS" id="PR00162">
    <property type="entry name" value="RIESKE"/>
</dbReference>
<evidence type="ECO:0000256" key="1">
    <source>
        <dbReference type="ARBA" id="ARBA00002494"/>
    </source>
</evidence>
<evidence type="ECO:0000313" key="12">
    <source>
        <dbReference type="Proteomes" id="UP001500221"/>
    </source>
</evidence>
<dbReference type="Pfam" id="PF00355">
    <property type="entry name" value="Rieske"/>
    <property type="match status" value="1"/>
</dbReference>
<dbReference type="EMBL" id="BAABKG010000003">
    <property type="protein sequence ID" value="GAA5149580.1"/>
    <property type="molecule type" value="Genomic_DNA"/>
</dbReference>